<proteinExistence type="predicted"/>
<comment type="caution">
    <text evidence="1">The sequence shown here is derived from an EMBL/GenBank/DDBJ whole genome shotgun (WGS) entry which is preliminary data.</text>
</comment>
<accession>A0A388KQZ5</accession>
<keyword evidence="2" id="KW-1185">Reference proteome</keyword>
<evidence type="ECO:0008006" key="3">
    <source>
        <dbReference type="Google" id="ProtNLM"/>
    </source>
</evidence>
<reference evidence="1 2" key="1">
    <citation type="journal article" date="2018" name="Cell">
        <title>The Chara Genome: Secondary Complexity and Implications for Plant Terrestrialization.</title>
        <authorList>
            <person name="Nishiyama T."/>
            <person name="Sakayama H."/>
            <person name="Vries J.D."/>
            <person name="Buschmann H."/>
            <person name="Saint-Marcoux D."/>
            <person name="Ullrich K.K."/>
            <person name="Haas F.B."/>
            <person name="Vanderstraeten L."/>
            <person name="Becker D."/>
            <person name="Lang D."/>
            <person name="Vosolsobe S."/>
            <person name="Rombauts S."/>
            <person name="Wilhelmsson P.K.I."/>
            <person name="Janitza P."/>
            <person name="Kern R."/>
            <person name="Heyl A."/>
            <person name="Rumpler F."/>
            <person name="Villalobos L.I.A.C."/>
            <person name="Clay J.M."/>
            <person name="Skokan R."/>
            <person name="Toyoda A."/>
            <person name="Suzuki Y."/>
            <person name="Kagoshima H."/>
            <person name="Schijlen E."/>
            <person name="Tajeshwar N."/>
            <person name="Catarino B."/>
            <person name="Hetherington A.J."/>
            <person name="Saltykova A."/>
            <person name="Bonnot C."/>
            <person name="Breuninger H."/>
            <person name="Symeonidi A."/>
            <person name="Radhakrishnan G.V."/>
            <person name="Van Nieuwerburgh F."/>
            <person name="Deforce D."/>
            <person name="Chang C."/>
            <person name="Karol K.G."/>
            <person name="Hedrich R."/>
            <person name="Ulvskov P."/>
            <person name="Glockner G."/>
            <person name="Delwiche C.F."/>
            <person name="Petrasek J."/>
            <person name="Van de Peer Y."/>
            <person name="Friml J."/>
            <person name="Beilby M."/>
            <person name="Dolan L."/>
            <person name="Kohara Y."/>
            <person name="Sugano S."/>
            <person name="Fujiyama A."/>
            <person name="Delaux P.-M."/>
            <person name="Quint M."/>
            <person name="TheiBen G."/>
            <person name="Hagemann M."/>
            <person name="Harholt J."/>
            <person name="Dunand C."/>
            <person name="Zachgo S."/>
            <person name="Langdale J."/>
            <person name="Maumus F."/>
            <person name="Straeten D.V.D."/>
            <person name="Gould S.B."/>
            <person name="Rensing S.A."/>
        </authorList>
    </citation>
    <scope>NUCLEOTIDE SEQUENCE [LARGE SCALE GENOMIC DNA]</scope>
    <source>
        <strain evidence="1 2">S276</strain>
    </source>
</reference>
<evidence type="ECO:0000313" key="1">
    <source>
        <dbReference type="EMBL" id="GBG72353.1"/>
    </source>
</evidence>
<protein>
    <recommendedName>
        <fullName evidence="3">Reverse transcriptase domain-containing protein</fullName>
    </recommendedName>
</protein>
<gene>
    <name evidence="1" type="ORF">CBR_g11930</name>
</gene>
<dbReference type="Gramene" id="GBG72353">
    <property type="protein sequence ID" value="GBG72353"/>
    <property type="gene ID" value="CBR_g11930"/>
</dbReference>
<name>A0A388KQZ5_CHABU</name>
<evidence type="ECO:0000313" key="2">
    <source>
        <dbReference type="Proteomes" id="UP000265515"/>
    </source>
</evidence>
<dbReference type="Proteomes" id="UP000265515">
    <property type="component" value="Unassembled WGS sequence"/>
</dbReference>
<organism evidence="1 2">
    <name type="scientific">Chara braunii</name>
    <name type="common">Braun's stonewort</name>
    <dbReference type="NCBI Taxonomy" id="69332"/>
    <lineage>
        <taxon>Eukaryota</taxon>
        <taxon>Viridiplantae</taxon>
        <taxon>Streptophyta</taxon>
        <taxon>Charophyceae</taxon>
        <taxon>Charales</taxon>
        <taxon>Characeae</taxon>
        <taxon>Chara</taxon>
    </lineage>
</organism>
<sequence>MKLLSAKESACSRAFVIESTGGNVWFNGWKKIRKRFGESVVKCSEGSATLKGSKKLFEDGGRIKIEYLRMWKTGGDFLKKLLIGVLKNPKKILDFNSWGLRSTLRLYSVVKDFRRKSTRKYLHRLLSRRIRVRFGLYMSADLTIRVKHDDRLKVVEIRKVVNDGLMRCEIPAAFEERARKKVKIVSTKNRSIGDLIHNQRAFAARQVSIYCCAGKTYPHVEGHVCFRLSNGATHHKILANANDIPRACVADRTSVLGRELREGFANWKNLRGPCPEFDHEHLQRCMVEDGGGNERLTMTDVQKVKKQLGEFVLTPLDRNPGDTLVTCPAVYHSAMMDTFVTSTGYRIVQQTEEEILLRIKEDVDRCGLKRFVRWDSKGEIGCAYVLPKHKDIERFRPICPTFKEPMVKTGRLVAKGLNHLLFHLPIDIHFNLQAVSHLVGRLQRVNRKVKGMKAIGEVRSASYDIKEMFNKLPHSNINEAVSWIIQYHEGKGQSFVRVNTRGKGASFGLTIGADHWRKLELRDIERFIQFELEHTYTSATGFLLRQVVGIPMGKSTSPPLACILCAFAEARFLCSLGKLRKNVFEVRLVDDVVLMTAFLSEKEHGKVCGRTVVIYEMFGLRDYMSDRDFGFVAADTRYGYRHYEVDANGLLVLRLEVGLRYVGDDLRDVAVFVTKVHDDVPNRHVGGGDNLIEKIIRLLLSCVADEHDSHLAGIVE</sequence>
<dbReference type="EMBL" id="BFEA01000163">
    <property type="protein sequence ID" value="GBG72353.1"/>
    <property type="molecule type" value="Genomic_DNA"/>
</dbReference>
<dbReference type="AlphaFoldDB" id="A0A388KQZ5"/>